<gene>
    <name evidence="1" type="ORF">QYF61_004282</name>
</gene>
<dbReference type="Proteomes" id="UP001333110">
    <property type="component" value="Unassembled WGS sequence"/>
</dbReference>
<sequence>MSAKCGKGSCIGIKVYFKFGSILQTAPLMCSQKNPEWPWSQAHIKYNGIIGTRAIKENLNLATVIMHDSHVFSRHEWSWDKGWLPLLKGKAGEEIQVGCRMINGSTHEKVTSMTISSISRNPIASKPCITNEWDCWYNFTLVRPTIVACVWQQHCTGPGQHCIGLSFWFKIDMIEPDPTTPPDLTSPTPLDTLQDGVRNIPLLTTVSYNDPWDHALSRYSASTETQQNRRNSSLSVLVMHENEVYSKDEWTLGANQWLLSDMLPQWGEVNEKDHQLIMDALGAAQHNVSLALSCIQAQLWMQSIVAAIIREGKEGTLPTEIQKVIWDNATEFEKEFQSWWYPVNFTYDPTDGKATAFVLTIRNASVCTIYPIIALGLNHNGAILYPLEHRVWAQQNGNLWQTIDASACVVREQQGFICESNTLKAQDICLDTEQNVCHFEVQPDEAPETVLVYIGKGCVCMRTFCDFVFVDNAAVDTGNHSNVCVCNFTKIMGCDFNYSAPVTTHQLLQADYTLYQDLLPAPIGMNLTLVRKLLQHDDLNQLLERIWNNGHKTLVTVHHDAEEIHCVLERVKQDGGHHWWDTLLGWLPTATRILNKMLHPQNHRITESQNHIGWKRPLRSSSPTINLTLPKPPLHHVSKYLIQTSFKYLQGWRLNHFPGQSVPMLDNPLGEEKFPNIQSKPPLAQLEAISSCPITCYLGEETDPHLSTTSFQVVEESDEVSPQPPFLQAKQSQLPQLLLIRLLLQTLHQLRCPALYTLQYLNIPLVVGGPKLNTVFEVRPHQCRVQGHNHFPSPAGHAIFDTSQDAIGLLGRLGTLLAHIQAAVNKHPQVLLCQAAFQPLFPKPVALHGVDVAQVQDLALGLVKPHTIHPSPSIQPVQIPLQSLPPLKQINTPTQLGVICKLTESTLDPFVQIIDKDIKQNWPQHRALGNTACDRPPTGVNSIHHHSLGPAVQPVLYPAKSTPVQAMSSQFLQENAVGDRVKGFTEV</sequence>
<accession>A0AAN7N8C6</accession>
<name>A0AAN7N8C6_MYCAM</name>
<evidence type="ECO:0000313" key="2">
    <source>
        <dbReference type="Proteomes" id="UP001333110"/>
    </source>
</evidence>
<reference evidence="1 2" key="1">
    <citation type="journal article" date="2023" name="J. Hered.">
        <title>Chromosome-level genome of the wood stork (Mycteria americana) provides insight into avian chromosome evolution.</title>
        <authorList>
            <person name="Flamio R. Jr."/>
            <person name="Ramstad K.M."/>
        </authorList>
    </citation>
    <scope>NUCLEOTIDE SEQUENCE [LARGE SCALE GENOMIC DNA]</scope>
    <source>
        <strain evidence="1">JAX WOST 10</strain>
    </source>
</reference>
<dbReference type="EMBL" id="JAUNZN010000018">
    <property type="protein sequence ID" value="KAK4810502.1"/>
    <property type="molecule type" value="Genomic_DNA"/>
</dbReference>
<dbReference type="AlphaFoldDB" id="A0AAN7N8C6"/>
<organism evidence="1 2">
    <name type="scientific">Mycteria americana</name>
    <name type="common">Wood stork</name>
    <dbReference type="NCBI Taxonomy" id="33587"/>
    <lineage>
        <taxon>Eukaryota</taxon>
        <taxon>Metazoa</taxon>
        <taxon>Chordata</taxon>
        <taxon>Craniata</taxon>
        <taxon>Vertebrata</taxon>
        <taxon>Euteleostomi</taxon>
        <taxon>Archelosauria</taxon>
        <taxon>Archosauria</taxon>
        <taxon>Dinosauria</taxon>
        <taxon>Saurischia</taxon>
        <taxon>Theropoda</taxon>
        <taxon>Coelurosauria</taxon>
        <taxon>Aves</taxon>
        <taxon>Neognathae</taxon>
        <taxon>Neoaves</taxon>
        <taxon>Aequornithes</taxon>
        <taxon>Ciconiiformes</taxon>
        <taxon>Ciconiidae</taxon>
        <taxon>Mycteria</taxon>
    </lineage>
</organism>
<comment type="caution">
    <text evidence="1">The sequence shown here is derived from an EMBL/GenBank/DDBJ whole genome shotgun (WGS) entry which is preliminary data.</text>
</comment>
<evidence type="ECO:0000313" key="1">
    <source>
        <dbReference type="EMBL" id="KAK4810502.1"/>
    </source>
</evidence>
<proteinExistence type="predicted"/>
<keyword evidence="2" id="KW-1185">Reference proteome</keyword>
<protein>
    <submittedName>
        <fullName evidence="1">Uncharacterized protein</fullName>
    </submittedName>
</protein>